<keyword evidence="3" id="KW-1048">Host nucleus</keyword>
<reference evidence="5" key="1">
    <citation type="journal article" date="2021" name="Virology (Lond)">
        <title>Diverse cressdnaviruses and an anellovirus identified in the fecal samples of yellow-bellied marmots.</title>
        <authorList>
            <person name="Khalifeh A."/>
            <person name="Blumstein D.T."/>
            <person name="Fontenele R.S."/>
            <person name="Schmidlin K."/>
            <person name="Richet C."/>
            <person name="Kraberger S."/>
            <person name="Varsani A."/>
        </authorList>
    </citation>
    <scope>NUCLEOTIDE SEQUENCE</scope>
    <source>
        <strain evidence="6">MAR2_2_4253</strain>
        <strain evidence="5">MAR3_3_1076</strain>
    </source>
</reference>
<evidence type="ECO:0000256" key="3">
    <source>
        <dbReference type="ARBA" id="ARBA00022562"/>
    </source>
</evidence>
<evidence type="ECO:0000259" key="4">
    <source>
        <dbReference type="Pfam" id="PF00910"/>
    </source>
</evidence>
<evidence type="ECO:0000256" key="1">
    <source>
        <dbReference type="ARBA" id="ARBA00004147"/>
    </source>
</evidence>
<proteinExistence type="predicted"/>
<dbReference type="GO" id="GO:0042025">
    <property type="term" value="C:host cell nucleus"/>
    <property type="evidence" value="ECO:0007669"/>
    <property type="project" value="UniProtKB-SubCell"/>
</dbReference>
<sequence>MSQPTISKSVDIFKKPNKKDNTIRSPRYRAWAGTVWLQEDLEYLMNEKYEYLHIGHEEKTEEGQIHYHVLIIFKNSRVKPRTINAHWEQCRNKVEYVKYCDKEGEAYFESGEYGINPANKDEWRSFVEECKIRTPRQLMESEYSRTYARYRGFAGEVHNIFREVGILEGDLKNEWWYGPAGTGKSRKAFTEYPKAYIKSLNKWWDGYSEQEVVIIDDWGPNQECLVDHLKHWADRYPFPAEIKGSSMKIRPKKIIVTSNYSIDSCFSREEDQEAIKRRFKVTRFHKPLGE</sequence>
<dbReference type="SUPFAM" id="SSF52540">
    <property type="entry name" value="P-loop containing nucleoside triphosphate hydrolases"/>
    <property type="match status" value="1"/>
</dbReference>
<dbReference type="Gene3D" id="3.40.1310.20">
    <property type="match status" value="1"/>
</dbReference>
<dbReference type="Pfam" id="PF00910">
    <property type="entry name" value="RNA_helicase"/>
    <property type="match status" value="1"/>
</dbReference>
<dbReference type="InterPro" id="IPR000605">
    <property type="entry name" value="Helicase_SF3_ssDNA/RNA_vir"/>
</dbReference>
<feature type="domain" description="Helicase superfamily 3 single-stranded DNA/RNA virus" evidence="4">
    <location>
        <begin position="175"/>
        <end position="259"/>
    </location>
</feature>
<comment type="subcellular location">
    <subcellularLocation>
        <location evidence="1">Host nucleus</location>
    </subcellularLocation>
</comment>
<dbReference type="EMBL" id="MT181544">
    <property type="protein sequence ID" value="QQL09574.1"/>
    <property type="molecule type" value="Genomic_DNA"/>
</dbReference>
<evidence type="ECO:0000313" key="5">
    <source>
        <dbReference type="EMBL" id="QQL09570.1"/>
    </source>
</evidence>
<accession>A0A7T7DFU2</accession>
<evidence type="ECO:0000256" key="2">
    <source>
        <dbReference type="ARBA" id="ARBA00014531"/>
    </source>
</evidence>
<name>A0A7T7DFU2_9VIRU</name>
<dbReference type="Gene3D" id="3.40.50.300">
    <property type="entry name" value="P-loop containing nucleotide triphosphate hydrolases"/>
    <property type="match status" value="1"/>
</dbReference>
<protein>
    <recommendedName>
        <fullName evidence="2">Replication-associated protein</fullName>
    </recommendedName>
</protein>
<dbReference type="GO" id="GO:0003723">
    <property type="term" value="F:RNA binding"/>
    <property type="evidence" value="ECO:0007669"/>
    <property type="project" value="InterPro"/>
</dbReference>
<evidence type="ECO:0000313" key="6">
    <source>
        <dbReference type="EMBL" id="QQL09574.1"/>
    </source>
</evidence>
<dbReference type="InterPro" id="IPR027417">
    <property type="entry name" value="P-loop_NTPase"/>
</dbReference>
<dbReference type="EMBL" id="MT181542">
    <property type="protein sequence ID" value="QQL09570.1"/>
    <property type="molecule type" value="Genomic_DNA"/>
</dbReference>
<organism evidence="5">
    <name type="scientific">Marmot associated feces virus 1</name>
    <dbReference type="NCBI Taxonomy" id="2800896"/>
    <lineage>
        <taxon>Viruses</taxon>
        <taxon>Monodnaviria</taxon>
        <taxon>Shotokuvirae</taxon>
        <taxon>Cressdnaviricota</taxon>
    </lineage>
</organism>
<dbReference type="GO" id="GO:0003724">
    <property type="term" value="F:RNA helicase activity"/>
    <property type="evidence" value="ECO:0007669"/>
    <property type="project" value="InterPro"/>
</dbReference>